<dbReference type="RefSeq" id="WP_131238461.1">
    <property type="nucleotide sequence ID" value="NZ_SJTH01000056.1"/>
</dbReference>
<evidence type="ECO:0000313" key="1">
    <source>
        <dbReference type="EMBL" id="TCJ01601.1"/>
    </source>
</evidence>
<keyword evidence="2" id="KW-1185">Reference proteome</keyword>
<protein>
    <submittedName>
        <fullName evidence="1">Uncharacterized protein</fullName>
    </submittedName>
</protein>
<evidence type="ECO:0000313" key="2">
    <source>
        <dbReference type="Proteomes" id="UP000293846"/>
    </source>
</evidence>
<comment type="caution">
    <text evidence="1">The sequence shown here is derived from an EMBL/GenBank/DDBJ whole genome shotgun (WGS) entry which is preliminary data.</text>
</comment>
<gene>
    <name evidence="1" type="ORF">E0Y62_23200</name>
</gene>
<dbReference type="Proteomes" id="UP000293846">
    <property type="component" value="Unassembled WGS sequence"/>
</dbReference>
<dbReference type="OrthoDB" id="9980326at2"/>
<reference evidence="1 2" key="1">
    <citation type="submission" date="2019-03" db="EMBL/GenBank/DDBJ databases">
        <authorList>
            <person name="Jensen L."/>
            <person name="Storgaard J."/>
            <person name="Sulaj E."/>
            <person name="Schramm A."/>
            <person name="Marshall I.P.G."/>
        </authorList>
    </citation>
    <scope>NUCLEOTIDE SEQUENCE [LARGE SCALE GENOMIC DNA]</scope>
    <source>
        <strain evidence="1 2">2017H2G3</strain>
    </source>
</reference>
<proteinExistence type="predicted"/>
<sequence>MKVQGTQEIVKEIEVNVDTVYVRSNIVRVETEDFIGWEYDEEQYNKDEFIEKITNENTSLKIAQAETNTNLLELMEFILLGGM</sequence>
<dbReference type="AlphaFoldDB" id="A0A4R1AVR9"/>
<organism evidence="1 2">
    <name type="scientific">Cytobacillus praedii</name>
    <dbReference type="NCBI Taxonomy" id="1742358"/>
    <lineage>
        <taxon>Bacteria</taxon>
        <taxon>Bacillati</taxon>
        <taxon>Bacillota</taxon>
        <taxon>Bacilli</taxon>
        <taxon>Bacillales</taxon>
        <taxon>Bacillaceae</taxon>
        <taxon>Cytobacillus</taxon>
    </lineage>
</organism>
<accession>A0A4R1AVR9</accession>
<name>A0A4R1AVR9_9BACI</name>
<dbReference type="EMBL" id="SJTH01000056">
    <property type="protein sequence ID" value="TCJ01601.1"/>
    <property type="molecule type" value="Genomic_DNA"/>
</dbReference>